<dbReference type="RefSeq" id="WP_340239955.1">
    <property type="nucleotide sequence ID" value="NZ_JBBEWC010000017.1"/>
</dbReference>
<evidence type="ECO:0000256" key="7">
    <source>
        <dbReference type="SAM" id="Phobius"/>
    </source>
</evidence>
<keyword evidence="11" id="KW-0547">Nucleotide-binding</keyword>
<keyword evidence="4" id="KW-0805">Transcription regulation</keyword>
<comment type="catalytic activity">
    <reaction evidence="1">
        <text>ATP + protein L-histidine = ADP + protein N-phospho-L-histidine.</text>
        <dbReference type="EC" id="2.7.13.3"/>
    </reaction>
</comment>
<evidence type="ECO:0000256" key="1">
    <source>
        <dbReference type="ARBA" id="ARBA00000085"/>
    </source>
</evidence>
<keyword evidence="7" id="KW-1133">Transmembrane helix</keyword>
<dbReference type="SMART" id="SM00388">
    <property type="entry name" value="HisKA"/>
    <property type="match status" value="1"/>
</dbReference>
<dbReference type="InterPro" id="IPR011006">
    <property type="entry name" value="CheY-like_superfamily"/>
</dbReference>
<feature type="transmembrane region" description="Helical" evidence="7">
    <location>
        <begin position="412"/>
        <end position="432"/>
    </location>
</feature>
<dbReference type="InterPro" id="IPR011990">
    <property type="entry name" value="TPR-like_helical_dom_sf"/>
</dbReference>
<reference evidence="12" key="1">
    <citation type="journal article" date="2019" name="Int. J. Syst. Evol. Microbiol.">
        <title>The Global Catalogue of Microorganisms (GCM) 10K type strain sequencing project: providing services to taxonomists for standard genome sequencing and annotation.</title>
        <authorList>
            <consortium name="The Broad Institute Genomics Platform"/>
            <consortium name="The Broad Institute Genome Sequencing Center for Infectious Disease"/>
            <person name="Wu L."/>
            <person name="Ma J."/>
        </authorList>
    </citation>
    <scope>NUCLEOTIDE SEQUENCE [LARGE SCALE GENOMIC DNA]</scope>
    <source>
        <strain evidence="12">KCTC 52344</strain>
    </source>
</reference>
<dbReference type="SMART" id="SM00387">
    <property type="entry name" value="HATPase_c"/>
    <property type="match status" value="1"/>
</dbReference>
<dbReference type="InterPro" id="IPR003594">
    <property type="entry name" value="HATPase_dom"/>
</dbReference>
<evidence type="ECO:0000256" key="6">
    <source>
        <dbReference type="PROSITE-ProRule" id="PRU00169"/>
    </source>
</evidence>
<dbReference type="InterPro" id="IPR036097">
    <property type="entry name" value="HisK_dim/P_sf"/>
</dbReference>
<keyword evidence="5" id="KW-0804">Transcription</keyword>
<feature type="domain" description="Response regulatory" evidence="10">
    <location>
        <begin position="736"/>
        <end position="851"/>
    </location>
</feature>
<dbReference type="Pfam" id="PF12833">
    <property type="entry name" value="HTH_18"/>
    <property type="match status" value="1"/>
</dbReference>
<dbReference type="Proteomes" id="UP001597510">
    <property type="component" value="Unassembled WGS sequence"/>
</dbReference>
<comment type="caution">
    <text evidence="11">The sequence shown here is derived from an EMBL/GenBank/DDBJ whole genome shotgun (WGS) entry which is preliminary data.</text>
</comment>
<organism evidence="11 12">
    <name type="scientific">Emticicia soli</name>
    <dbReference type="NCBI Taxonomy" id="2027878"/>
    <lineage>
        <taxon>Bacteria</taxon>
        <taxon>Pseudomonadati</taxon>
        <taxon>Bacteroidota</taxon>
        <taxon>Cytophagia</taxon>
        <taxon>Cytophagales</taxon>
        <taxon>Leadbetterellaceae</taxon>
        <taxon>Emticicia</taxon>
    </lineage>
</organism>
<dbReference type="CDD" id="cd00082">
    <property type="entry name" value="HisKA"/>
    <property type="match status" value="1"/>
</dbReference>
<dbReference type="SMART" id="SM00342">
    <property type="entry name" value="HTH_ARAC"/>
    <property type="match status" value="1"/>
</dbReference>
<dbReference type="InterPro" id="IPR005467">
    <property type="entry name" value="His_kinase_dom"/>
</dbReference>
<sequence>MRLAINLPNLLLAGVLIVLFPMFTSGQKSVDNYLGLQGQARFDSLEVRQALIRDTADSVTVFADIKQIKDYALKTKDPLFAIFADYLKGAYYLNGKQKKRKNLYEYFLNVQSDFKKLPVGPLTEMFRANLENLLGITAYYERDNTGRIINHFLSADLIYRKIGYEHVLFAGNKLSNLGQYYYDRANDYDISLRYLREAEKYIDKDPIDVQRVLFYRTLAKCLVEKKQYAEAIRYNKLGIAQVRLKKDSVRIGALSGNIGEIFLNHLPNPQQAEPYFLKELQIRSQYSPDGADDIAKVYGNLCLIEGLKNNREKVHLYYTKALNELKVYENSKTPYVVNHALKVIYKNRMVADTLLGDYKSAFHHVRLYNQVIAELNKQELKLVTNEASARYEAENFKLQAELANTQARNSRFWILFISLILLVVVVGAYFAYNYQRLKRNKLAQQLSFEMKEAERLSELDTLKTRFFANISHEFRTPLTLLSGPLSDFSKKYPHEQMFGVMQRNLSRLQNLINQMLDLSKLEAGKMKPQLQQGDLAAFIKHLQASFESLAQSKHIGLIYDKKHYLHIAYFDADKLEKIVTNLLSNAFKFTPEGGIIQVKVRYTDTDFTITVQDSGIGIEQERLPFIFDRFYQVEDRTALKSYTRNYEGTGIGLALVKELVEVLKGKIQVESQVAIGTTFTVTIPTDKTTWEEFITEDPLVMSSHETEKVKHEPLTVISENTPINAIENPTDKEQPILLIIEDNDDLRAYIRSHFELTYQIIEAIDGQDGYEKALASIPDLVICDLMMPRLDGFSFCKLIKSDIRTNHIPVIMLTARAAMEDRLEGLELGADDYLAKPFNTEELQIRVRNLIGIRQSLQQKYSQTIIQPSAPAEDTALSIDEQFLQKLYVIIDRNLQNPDFNTNQFADEVNMTAGQLRRKLKAITNQNIIEFIRHYRLQKAANLLQNKSLNVSDVAYEVGFENLSYFSKIFFEEFGKYPSEWND</sequence>
<dbReference type="InterPro" id="IPR036890">
    <property type="entry name" value="HATPase_C_sf"/>
</dbReference>
<dbReference type="Gene3D" id="1.25.40.10">
    <property type="entry name" value="Tetratricopeptide repeat domain"/>
    <property type="match status" value="1"/>
</dbReference>
<evidence type="ECO:0000256" key="3">
    <source>
        <dbReference type="ARBA" id="ARBA00022553"/>
    </source>
</evidence>
<dbReference type="EMBL" id="JBHULC010000043">
    <property type="protein sequence ID" value="MFD2524107.1"/>
    <property type="molecule type" value="Genomic_DNA"/>
</dbReference>
<dbReference type="InterPro" id="IPR018060">
    <property type="entry name" value="HTH_AraC"/>
</dbReference>
<dbReference type="SUPFAM" id="SSF48452">
    <property type="entry name" value="TPR-like"/>
    <property type="match status" value="1"/>
</dbReference>
<gene>
    <name evidence="11" type="ORF">ACFSR2_24635</name>
</gene>
<dbReference type="PROSITE" id="PS50110">
    <property type="entry name" value="RESPONSE_REGULATORY"/>
    <property type="match status" value="1"/>
</dbReference>
<dbReference type="Gene3D" id="3.40.50.2300">
    <property type="match status" value="1"/>
</dbReference>
<evidence type="ECO:0000256" key="2">
    <source>
        <dbReference type="ARBA" id="ARBA00012438"/>
    </source>
</evidence>
<dbReference type="SUPFAM" id="SSF47384">
    <property type="entry name" value="Homodimeric domain of signal transducing histidine kinase"/>
    <property type="match status" value="1"/>
</dbReference>
<keyword evidence="7" id="KW-0472">Membrane</keyword>
<feature type="modified residue" description="4-aspartylphosphate" evidence="6">
    <location>
        <position position="784"/>
    </location>
</feature>
<dbReference type="SMART" id="SM00448">
    <property type="entry name" value="REC"/>
    <property type="match status" value="1"/>
</dbReference>
<dbReference type="PRINTS" id="PR00344">
    <property type="entry name" value="BCTRLSENSOR"/>
</dbReference>
<dbReference type="PROSITE" id="PS50109">
    <property type="entry name" value="HIS_KIN"/>
    <property type="match status" value="1"/>
</dbReference>
<accession>A0ABW5JDF4</accession>
<dbReference type="InterPro" id="IPR003661">
    <property type="entry name" value="HisK_dim/P_dom"/>
</dbReference>
<keyword evidence="11" id="KW-0067">ATP-binding</keyword>
<name>A0ABW5JDF4_9BACT</name>
<dbReference type="SUPFAM" id="SSF55874">
    <property type="entry name" value="ATPase domain of HSP90 chaperone/DNA topoisomerase II/histidine kinase"/>
    <property type="match status" value="1"/>
</dbReference>
<dbReference type="InterPro" id="IPR009057">
    <property type="entry name" value="Homeodomain-like_sf"/>
</dbReference>
<evidence type="ECO:0000256" key="5">
    <source>
        <dbReference type="ARBA" id="ARBA00023163"/>
    </source>
</evidence>
<evidence type="ECO:0000259" key="10">
    <source>
        <dbReference type="PROSITE" id="PS50110"/>
    </source>
</evidence>
<feature type="domain" description="Histidine kinase" evidence="9">
    <location>
        <begin position="469"/>
        <end position="687"/>
    </location>
</feature>
<dbReference type="PROSITE" id="PS01124">
    <property type="entry name" value="HTH_ARAC_FAMILY_2"/>
    <property type="match status" value="1"/>
</dbReference>
<dbReference type="InterPro" id="IPR004358">
    <property type="entry name" value="Sig_transdc_His_kin-like_C"/>
</dbReference>
<evidence type="ECO:0000313" key="12">
    <source>
        <dbReference type="Proteomes" id="UP001597510"/>
    </source>
</evidence>
<keyword evidence="12" id="KW-1185">Reference proteome</keyword>
<evidence type="ECO:0000313" key="11">
    <source>
        <dbReference type="EMBL" id="MFD2524107.1"/>
    </source>
</evidence>
<dbReference type="EC" id="2.7.13.3" evidence="2"/>
<dbReference type="InterPro" id="IPR001789">
    <property type="entry name" value="Sig_transdc_resp-reg_receiver"/>
</dbReference>
<dbReference type="Gene3D" id="1.10.287.130">
    <property type="match status" value="1"/>
</dbReference>
<dbReference type="SUPFAM" id="SSF52172">
    <property type="entry name" value="CheY-like"/>
    <property type="match status" value="1"/>
</dbReference>
<evidence type="ECO:0000259" key="9">
    <source>
        <dbReference type="PROSITE" id="PS50109"/>
    </source>
</evidence>
<dbReference type="Gene3D" id="3.30.565.10">
    <property type="entry name" value="Histidine kinase-like ATPase, C-terminal domain"/>
    <property type="match status" value="1"/>
</dbReference>
<dbReference type="CDD" id="cd16922">
    <property type="entry name" value="HATPase_EvgS-ArcB-TorS-like"/>
    <property type="match status" value="1"/>
</dbReference>
<dbReference type="GO" id="GO:0005524">
    <property type="term" value="F:ATP binding"/>
    <property type="evidence" value="ECO:0007669"/>
    <property type="project" value="UniProtKB-KW"/>
</dbReference>
<dbReference type="Pfam" id="PF00512">
    <property type="entry name" value="HisKA"/>
    <property type="match status" value="1"/>
</dbReference>
<keyword evidence="7" id="KW-0812">Transmembrane</keyword>
<dbReference type="Pfam" id="PF02518">
    <property type="entry name" value="HATPase_c"/>
    <property type="match status" value="1"/>
</dbReference>
<protein>
    <recommendedName>
        <fullName evidence="2">histidine kinase</fullName>
        <ecNumber evidence="2">2.7.13.3</ecNumber>
    </recommendedName>
</protein>
<dbReference type="CDD" id="cd17574">
    <property type="entry name" value="REC_OmpR"/>
    <property type="match status" value="1"/>
</dbReference>
<dbReference type="SUPFAM" id="SSF46689">
    <property type="entry name" value="Homeodomain-like"/>
    <property type="match status" value="1"/>
</dbReference>
<evidence type="ECO:0000259" key="8">
    <source>
        <dbReference type="PROSITE" id="PS01124"/>
    </source>
</evidence>
<keyword evidence="3 6" id="KW-0597">Phosphoprotein</keyword>
<dbReference type="PANTHER" id="PTHR43547:SF2">
    <property type="entry name" value="HYBRID SIGNAL TRANSDUCTION HISTIDINE KINASE C"/>
    <property type="match status" value="1"/>
</dbReference>
<proteinExistence type="predicted"/>
<dbReference type="Pfam" id="PF00072">
    <property type="entry name" value="Response_reg"/>
    <property type="match status" value="1"/>
</dbReference>
<evidence type="ECO:0000256" key="4">
    <source>
        <dbReference type="ARBA" id="ARBA00023015"/>
    </source>
</evidence>
<dbReference type="Gene3D" id="1.10.10.60">
    <property type="entry name" value="Homeodomain-like"/>
    <property type="match status" value="1"/>
</dbReference>
<feature type="domain" description="HTH araC/xylS-type" evidence="8">
    <location>
        <begin position="885"/>
        <end position="983"/>
    </location>
</feature>
<dbReference type="PANTHER" id="PTHR43547">
    <property type="entry name" value="TWO-COMPONENT HISTIDINE KINASE"/>
    <property type="match status" value="1"/>
</dbReference>